<dbReference type="GO" id="GO:0071470">
    <property type="term" value="P:cellular response to osmotic stress"/>
    <property type="evidence" value="ECO:0007669"/>
    <property type="project" value="InterPro"/>
</dbReference>
<sequence length="411" mass="46725">MIDFLNNTLIEAGVNSRISIYILRLILFFFLLGVALIVDFISKNLILKFVEGVVKKTKTRWDDIFFEKKGFVYISHLLPAIFLYPFTPIFPVTGPLFRKLLNIYIAVTVIRIVLKFIKSFEFLYEELNISRKKPIRGYIQVLEITTFLIGAVLIISDILGKSPAILLSGIGAATAVIMLIFKDTILGLVAGVQININNMVKIGDWIELPQHNVDGDVIEINLTTVKVRNFDKTISNIPITALVSDSFKNWDGMTETGGRRIKRSIYIDINSIKVCTPEMLEKYKEVSYISKYISQKEVAIAEYNKETFGDRSLLINGRKLTNIGTFRNYALSYLKNHSGVNSNMILLVRQLAPTELGLPLEIYAFTNTTVWRDYENIQGDIFDHLLAVLPEFDLKVFQNPTASDFSKLIKK</sequence>
<dbReference type="SUPFAM" id="SSF50182">
    <property type="entry name" value="Sm-like ribonucleoproteins"/>
    <property type="match status" value="1"/>
</dbReference>
<evidence type="ECO:0000313" key="7">
    <source>
        <dbReference type="EMBL" id="GLI54901.1"/>
    </source>
</evidence>
<keyword evidence="2 5" id="KW-0812">Transmembrane</keyword>
<dbReference type="GO" id="GO:0005886">
    <property type="term" value="C:plasma membrane"/>
    <property type="evidence" value="ECO:0007669"/>
    <property type="project" value="TreeGrafter"/>
</dbReference>
<evidence type="ECO:0000256" key="2">
    <source>
        <dbReference type="ARBA" id="ARBA00022692"/>
    </source>
</evidence>
<feature type="transmembrane region" description="Helical" evidence="5">
    <location>
        <begin position="70"/>
        <end position="90"/>
    </location>
</feature>
<protein>
    <submittedName>
        <fullName evidence="7">Membrane protein</fullName>
    </submittedName>
</protein>
<proteinExistence type="predicted"/>
<dbReference type="Gene3D" id="2.30.30.60">
    <property type="match status" value="1"/>
</dbReference>
<reference evidence="7" key="1">
    <citation type="submission" date="2022-12" db="EMBL/GenBank/DDBJ databases">
        <title>Reference genome sequencing for broad-spectrum identification of bacterial and archaeal isolates by mass spectrometry.</title>
        <authorList>
            <person name="Sekiguchi Y."/>
            <person name="Tourlousse D.M."/>
        </authorList>
    </citation>
    <scope>NUCLEOTIDE SEQUENCE</scope>
    <source>
        <strain evidence="7">10succ1</strain>
    </source>
</reference>
<dbReference type="Proteomes" id="UP001144471">
    <property type="component" value="Unassembled WGS sequence"/>
</dbReference>
<evidence type="ECO:0000313" key="8">
    <source>
        <dbReference type="Proteomes" id="UP001144471"/>
    </source>
</evidence>
<dbReference type="InterPro" id="IPR006685">
    <property type="entry name" value="MscS_channel_2nd"/>
</dbReference>
<dbReference type="InterPro" id="IPR010920">
    <property type="entry name" value="LSM_dom_sf"/>
</dbReference>
<feature type="transmembrane region" description="Helical" evidence="5">
    <location>
        <begin position="162"/>
        <end position="181"/>
    </location>
</feature>
<dbReference type="Pfam" id="PF00924">
    <property type="entry name" value="MS_channel_2nd"/>
    <property type="match status" value="1"/>
</dbReference>
<evidence type="ECO:0000256" key="1">
    <source>
        <dbReference type="ARBA" id="ARBA00004370"/>
    </source>
</evidence>
<dbReference type="EMBL" id="BSDY01000002">
    <property type="protein sequence ID" value="GLI54901.1"/>
    <property type="molecule type" value="Genomic_DNA"/>
</dbReference>
<evidence type="ECO:0000256" key="4">
    <source>
        <dbReference type="ARBA" id="ARBA00023136"/>
    </source>
</evidence>
<gene>
    <name evidence="7" type="ORF">PM10SUCC1_04160</name>
</gene>
<keyword evidence="3 5" id="KW-1133">Transmembrane helix</keyword>
<accession>A0A9W6LL35</accession>
<feature type="transmembrane region" description="Helical" evidence="5">
    <location>
        <begin position="20"/>
        <end position="41"/>
    </location>
</feature>
<feature type="transmembrane region" description="Helical" evidence="5">
    <location>
        <begin position="135"/>
        <end position="156"/>
    </location>
</feature>
<dbReference type="InterPro" id="IPR030192">
    <property type="entry name" value="YbdG"/>
</dbReference>
<keyword evidence="4 5" id="KW-0472">Membrane</keyword>
<name>A0A9W6LL35_9FUSO</name>
<dbReference type="GO" id="GO:0008381">
    <property type="term" value="F:mechanosensitive monoatomic ion channel activity"/>
    <property type="evidence" value="ECO:0007669"/>
    <property type="project" value="InterPro"/>
</dbReference>
<feature type="transmembrane region" description="Helical" evidence="5">
    <location>
        <begin position="96"/>
        <end position="114"/>
    </location>
</feature>
<comment type="subcellular location">
    <subcellularLocation>
        <location evidence="1">Membrane</location>
    </subcellularLocation>
</comment>
<dbReference type="PANTHER" id="PTHR30414:SF0">
    <property type="entry name" value="MINICONDUCTANCE MECHANOSENSITIVE CHANNEL YBDG"/>
    <property type="match status" value="1"/>
</dbReference>
<feature type="domain" description="Mechanosensitive ion channel MscS" evidence="6">
    <location>
        <begin position="183"/>
        <end position="251"/>
    </location>
</feature>
<dbReference type="RefSeq" id="WP_281833043.1">
    <property type="nucleotide sequence ID" value="NZ_BSDY01000002.1"/>
</dbReference>
<evidence type="ECO:0000259" key="6">
    <source>
        <dbReference type="Pfam" id="PF00924"/>
    </source>
</evidence>
<comment type="caution">
    <text evidence="7">The sequence shown here is derived from an EMBL/GenBank/DDBJ whole genome shotgun (WGS) entry which is preliminary data.</text>
</comment>
<evidence type="ECO:0000256" key="5">
    <source>
        <dbReference type="SAM" id="Phobius"/>
    </source>
</evidence>
<evidence type="ECO:0000256" key="3">
    <source>
        <dbReference type="ARBA" id="ARBA00022989"/>
    </source>
</evidence>
<organism evidence="7 8">
    <name type="scientific">Propionigenium maris DSM 9537</name>
    <dbReference type="NCBI Taxonomy" id="1123000"/>
    <lineage>
        <taxon>Bacteria</taxon>
        <taxon>Fusobacteriati</taxon>
        <taxon>Fusobacteriota</taxon>
        <taxon>Fusobacteriia</taxon>
        <taxon>Fusobacteriales</taxon>
        <taxon>Fusobacteriaceae</taxon>
        <taxon>Propionigenium</taxon>
    </lineage>
</organism>
<dbReference type="AlphaFoldDB" id="A0A9W6LL35"/>
<keyword evidence="8" id="KW-1185">Reference proteome</keyword>
<dbReference type="PANTHER" id="PTHR30414">
    <property type="entry name" value="MINICONDUCTANCE MECHANOSENSITIVE CHANNEL YBDG"/>
    <property type="match status" value="1"/>
</dbReference>
<dbReference type="InterPro" id="IPR023408">
    <property type="entry name" value="MscS_beta-dom_sf"/>
</dbReference>